<sequence>MIDALPFEITAQIFELCVLDNPSPLKHPAQQLRLAAVCVSWRDICFALGQLWARLNVYKCPKFLEGGTDDDEAELCQMAIAWLSRAGSHPIKLGIHAEERSTTLSYALLPIFSGQISQLDIPLQRLSSVLRGGALPQLKSLCLRCPPSIRLDQDDKGHYILAPKLQRLQLLGYFDTDIYIAFPWSQITDLLIDGPPYSWVHSNFRLLDLEQLETFSIVCEYDYRSPRSIKTLPKLQKFRATLARDADILEYLSLPALRSLEIIGLAGASELPTNIVELGRRSQWSLRHLRLANIQCSRIAYLLDSEVMEFIEELEISVTWRDPTFFDALLSRLRAGALLNLHSLSIKACPITHSMHITELVEVVRLRSEKFGLQAFALELVKRHDWELWKNEVMLEFRELVGRVPSVRVHVHGVAV</sequence>
<dbReference type="Proteomes" id="UP000636479">
    <property type="component" value="Unassembled WGS sequence"/>
</dbReference>
<dbReference type="GeneID" id="59349018"/>
<dbReference type="RefSeq" id="XP_037215896.1">
    <property type="nucleotide sequence ID" value="XM_037366502.1"/>
</dbReference>
<dbReference type="Pfam" id="PF12937">
    <property type="entry name" value="F-box-like"/>
    <property type="match status" value="1"/>
</dbReference>
<dbReference type="OrthoDB" id="2269034at2759"/>
<dbReference type="InterPro" id="IPR001810">
    <property type="entry name" value="F-box_dom"/>
</dbReference>
<comment type="caution">
    <text evidence="2">The sequence shown here is derived from an EMBL/GenBank/DDBJ whole genome shotgun (WGS) entry which is preliminary data.</text>
</comment>
<evidence type="ECO:0000313" key="2">
    <source>
        <dbReference type="EMBL" id="KAF7294533.1"/>
    </source>
</evidence>
<reference evidence="2" key="1">
    <citation type="submission" date="2020-05" db="EMBL/GenBank/DDBJ databases">
        <title>Mycena genomes resolve the evolution of fungal bioluminescence.</title>
        <authorList>
            <person name="Tsai I.J."/>
        </authorList>
    </citation>
    <scope>NUCLEOTIDE SEQUENCE</scope>
    <source>
        <strain evidence="2">171206Taipei</strain>
    </source>
</reference>
<dbReference type="EMBL" id="JACAZF010000009">
    <property type="protein sequence ID" value="KAF7294533.1"/>
    <property type="molecule type" value="Genomic_DNA"/>
</dbReference>
<protein>
    <recommendedName>
        <fullName evidence="1">F-box domain-containing protein</fullName>
    </recommendedName>
</protein>
<evidence type="ECO:0000313" key="3">
    <source>
        <dbReference type="Proteomes" id="UP000636479"/>
    </source>
</evidence>
<feature type="domain" description="F-box" evidence="1">
    <location>
        <begin position="2"/>
        <end position="56"/>
    </location>
</feature>
<accession>A0A8H6S8Z4</accession>
<proteinExistence type="predicted"/>
<name>A0A8H6S8Z4_9AGAR</name>
<evidence type="ECO:0000259" key="1">
    <source>
        <dbReference type="Pfam" id="PF12937"/>
    </source>
</evidence>
<gene>
    <name evidence="2" type="ORF">MIND_00989800</name>
</gene>
<keyword evidence="3" id="KW-1185">Reference proteome</keyword>
<dbReference type="AlphaFoldDB" id="A0A8H6S8Z4"/>
<organism evidence="2 3">
    <name type="scientific">Mycena indigotica</name>
    <dbReference type="NCBI Taxonomy" id="2126181"/>
    <lineage>
        <taxon>Eukaryota</taxon>
        <taxon>Fungi</taxon>
        <taxon>Dikarya</taxon>
        <taxon>Basidiomycota</taxon>
        <taxon>Agaricomycotina</taxon>
        <taxon>Agaricomycetes</taxon>
        <taxon>Agaricomycetidae</taxon>
        <taxon>Agaricales</taxon>
        <taxon>Marasmiineae</taxon>
        <taxon>Mycenaceae</taxon>
        <taxon>Mycena</taxon>
    </lineage>
</organism>
<dbReference type="SUPFAM" id="SSF52058">
    <property type="entry name" value="L domain-like"/>
    <property type="match status" value="1"/>
</dbReference>